<reference evidence="10 11" key="1">
    <citation type="submission" date="2024-11" db="EMBL/GenBank/DDBJ databases">
        <title>A near-complete genome assembly of Cinchona calisaya.</title>
        <authorList>
            <person name="Lian D.C."/>
            <person name="Zhao X.W."/>
            <person name="Wei L."/>
        </authorList>
    </citation>
    <scope>NUCLEOTIDE SEQUENCE [LARGE SCALE GENOMIC DNA]</scope>
    <source>
        <tissue evidence="10">Nenye</tissue>
    </source>
</reference>
<evidence type="ECO:0000256" key="1">
    <source>
        <dbReference type="ARBA" id="ARBA00000900"/>
    </source>
</evidence>
<dbReference type="FunFam" id="3.30.40.10:FF:000376">
    <property type="entry name" value="Putative E3 ubiquitin-protein ligase RHB1A"/>
    <property type="match status" value="1"/>
</dbReference>
<dbReference type="Proteomes" id="UP001630127">
    <property type="component" value="Unassembled WGS sequence"/>
</dbReference>
<proteinExistence type="predicted"/>
<sequence>MGGCCCCCASKGAELNNAPTFYHYPRAAEEHRPLSSSRSTVSALSTGLLVDTNLDTSIPETYRAPPAPVPYETYVGRPQSPLANQESHGDKNETVQLAEKSVEETNSGTTQETVKIVESDGNVNAELTAANEVDDDLEKSGELKKPGEPTLKSLLEEEDVCPTCLEEYDAENPKIITKCEHHFHLACILEWMERSDTCPFCDQEMVFSTGNDA</sequence>
<dbReference type="PROSITE" id="PS50089">
    <property type="entry name" value="ZF_RING_2"/>
    <property type="match status" value="1"/>
</dbReference>
<keyword evidence="6" id="KW-0833">Ubl conjugation pathway</keyword>
<name>A0ABD2XZB7_9GENT</name>
<dbReference type="InterPro" id="IPR013083">
    <property type="entry name" value="Znf_RING/FYVE/PHD"/>
</dbReference>
<keyword evidence="7" id="KW-0862">Zinc</keyword>
<comment type="caution">
    <text evidence="10">The sequence shown here is derived from an EMBL/GenBank/DDBJ whole genome shotgun (WGS) entry which is preliminary data.</text>
</comment>
<evidence type="ECO:0000313" key="11">
    <source>
        <dbReference type="Proteomes" id="UP001630127"/>
    </source>
</evidence>
<evidence type="ECO:0000256" key="8">
    <source>
        <dbReference type="PROSITE-ProRule" id="PRU00175"/>
    </source>
</evidence>
<dbReference type="SMART" id="SM00184">
    <property type="entry name" value="RING"/>
    <property type="match status" value="1"/>
</dbReference>
<evidence type="ECO:0000313" key="10">
    <source>
        <dbReference type="EMBL" id="KAL3499320.1"/>
    </source>
</evidence>
<protein>
    <recommendedName>
        <fullName evidence="2">RING-type E3 ubiquitin transferase</fullName>
        <ecNumber evidence="2">2.3.2.27</ecNumber>
    </recommendedName>
</protein>
<gene>
    <name evidence="10" type="ORF">ACH5RR_038413</name>
</gene>
<dbReference type="InterPro" id="IPR001841">
    <property type="entry name" value="Znf_RING"/>
</dbReference>
<dbReference type="Pfam" id="PF13639">
    <property type="entry name" value="zf-RING_2"/>
    <property type="match status" value="1"/>
</dbReference>
<evidence type="ECO:0000256" key="3">
    <source>
        <dbReference type="ARBA" id="ARBA00022679"/>
    </source>
</evidence>
<comment type="catalytic activity">
    <reaction evidence="1">
        <text>S-ubiquitinyl-[E2 ubiquitin-conjugating enzyme]-L-cysteine + [acceptor protein]-L-lysine = [E2 ubiquitin-conjugating enzyme]-L-cysteine + N(6)-ubiquitinyl-[acceptor protein]-L-lysine.</text>
        <dbReference type="EC" id="2.3.2.27"/>
    </reaction>
</comment>
<dbReference type="AlphaFoldDB" id="A0ABD2XZB7"/>
<dbReference type="GO" id="GO:0061630">
    <property type="term" value="F:ubiquitin protein ligase activity"/>
    <property type="evidence" value="ECO:0007669"/>
    <property type="project" value="UniProtKB-EC"/>
</dbReference>
<evidence type="ECO:0000256" key="6">
    <source>
        <dbReference type="ARBA" id="ARBA00022786"/>
    </source>
</evidence>
<dbReference type="EC" id="2.3.2.27" evidence="2"/>
<keyword evidence="4" id="KW-0479">Metal-binding</keyword>
<feature type="domain" description="RING-type" evidence="9">
    <location>
        <begin position="161"/>
        <end position="202"/>
    </location>
</feature>
<dbReference type="SUPFAM" id="SSF57850">
    <property type="entry name" value="RING/U-box"/>
    <property type="match status" value="1"/>
</dbReference>
<organism evidence="10 11">
    <name type="scientific">Cinchona calisaya</name>
    <dbReference type="NCBI Taxonomy" id="153742"/>
    <lineage>
        <taxon>Eukaryota</taxon>
        <taxon>Viridiplantae</taxon>
        <taxon>Streptophyta</taxon>
        <taxon>Embryophyta</taxon>
        <taxon>Tracheophyta</taxon>
        <taxon>Spermatophyta</taxon>
        <taxon>Magnoliopsida</taxon>
        <taxon>eudicotyledons</taxon>
        <taxon>Gunneridae</taxon>
        <taxon>Pentapetalae</taxon>
        <taxon>asterids</taxon>
        <taxon>lamiids</taxon>
        <taxon>Gentianales</taxon>
        <taxon>Rubiaceae</taxon>
        <taxon>Cinchonoideae</taxon>
        <taxon>Cinchoneae</taxon>
        <taxon>Cinchona</taxon>
    </lineage>
</organism>
<dbReference type="PANTHER" id="PTHR46463:SF44">
    <property type="entry name" value="RING_U-BOX SUPERFAMILY PROTEIN"/>
    <property type="match status" value="1"/>
</dbReference>
<evidence type="ECO:0000256" key="7">
    <source>
        <dbReference type="ARBA" id="ARBA00022833"/>
    </source>
</evidence>
<dbReference type="Gene3D" id="3.30.40.10">
    <property type="entry name" value="Zinc/RING finger domain, C3HC4 (zinc finger)"/>
    <property type="match status" value="1"/>
</dbReference>
<evidence type="ECO:0000256" key="5">
    <source>
        <dbReference type="ARBA" id="ARBA00022771"/>
    </source>
</evidence>
<keyword evidence="3" id="KW-0808">Transferase</keyword>
<evidence type="ECO:0000256" key="4">
    <source>
        <dbReference type="ARBA" id="ARBA00022723"/>
    </source>
</evidence>
<evidence type="ECO:0000259" key="9">
    <source>
        <dbReference type="PROSITE" id="PS50089"/>
    </source>
</evidence>
<accession>A0ABD2XZB7</accession>
<dbReference type="EMBL" id="JBJUIK010000016">
    <property type="protein sequence ID" value="KAL3499320.1"/>
    <property type="molecule type" value="Genomic_DNA"/>
</dbReference>
<evidence type="ECO:0000256" key="2">
    <source>
        <dbReference type="ARBA" id="ARBA00012483"/>
    </source>
</evidence>
<keyword evidence="5 8" id="KW-0863">Zinc-finger</keyword>
<dbReference type="GO" id="GO:0008270">
    <property type="term" value="F:zinc ion binding"/>
    <property type="evidence" value="ECO:0007669"/>
    <property type="project" value="UniProtKB-KW"/>
</dbReference>
<dbReference type="CDD" id="cd23116">
    <property type="entry name" value="RING-H2_AIRP1-like"/>
    <property type="match status" value="1"/>
</dbReference>
<dbReference type="PANTHER" id="PTHR46463">
    <property type="entry name" value="ZINC FINGER, RING/FYVE/PHD-TYPE"/>
    <property type="match status" value="1"/>
</dbReference>
<keyword evidence="11" id="KW-1185">Reference proteome</keyword>